<dbReference type="EMBL" id="SAEB01000012">
    <property type="protein sequence ID" value="RVD81214.1"/>
    <property type="molecule type" value="Genomic_DNA"/>
</dbReference>
<feature type="coiled-coil region" evidence="1">
    <location>
        <begin position="262"/>
        <end position="299"/>
    </location>
</feature>
<proteinExistence type="predicted"/>
<name>A0A436ZQP4_ARTFL</name>
<dbReference type="OrthoDB" id="5428837at2759"/>
<dbReference type="AlphaFoldDB" id="A0A436ZQP4"/>
<keyword evidence="3" id="KW-1185">Reference proteome</keyword>
<dbReference type="Proteomes" id="UP000283090">
    <property type="component" value="Unassembled WGS sequence"/>
</dbReference>
<comment type="caution">
    <text evidence="2">The sequence shown here is derived from an EMBL/GenBank/DDBJ whole genome shotgun (WGS) entry which is preliminary data.</text>
</comment>
<evidence type="ECO:0000313" key="3">
    <source>
        <dbReference type="Proteomes" id="UP000283090"/>
    </source>
</evidence>
<dbReference type="GeneID" id="93591399"/>
<dbReference type="RefSeq" id="XP_067486758.1">
    <property type="nucleotide sequence ID" value="XM_067638917.1"/>
</dbReference>
<dbReference type="VEuPathDB" id="FungiDB:DFL_009088"/>
<keyword evidence="1" id="KW-0175">Coiled coil</keyword>
<sequence length="401" mass="45850">MDPGQVNHAQAWAWQLNEQQMNNKARQDGFEKPPFQYPTEPDAPMLDNPVFNMPDQGMNLNNMPLPGNLPQYQQLVPGDVQMGTELHRPMQTPMDVNTGIFMQDPLPVEQPVQPSMDMGMDLDRLATAPLKHLGPVPQFQGNPNDFDAVKEHLNALTDWANQYVHAAMNTAARYDTHTENLTKQLKGLELEKRHITDAVKEVHNDKNMSIPDFIRTTKTNISKLEEVVDLLNHHHRKRPKAPQDLALQKPSGKNKSAFELQKEMADRRMVELETIKNTLKEKDEKLQAIDGDLRQAKDLIITYQVRIQEIVNKENFNNVAKVQVLQQLLDTQEAAKKLEGRYNKLFEKAKGWLGRFIVNENAKLKEQLKAETSISELQAEYDKLKAEKAEFELALEGVKDI</sequence>
<feature type="coiled-coil region" evidence="1">
    <location>
        <begin position="328"/>
        <end position="401"/>
    </location>
</feature>
<protein>
    <submittedName>
        <fullName evidence="2">Uncharacterized protein</fullName>
    </submittedName>
</protein>
<organism evidence="2 3">
    <name type="scientific">Arthrobotrys flagrans</name>
    <name type="common">Nematode-trapping fungus</name>
    <name type="synonym">Trichothecium flagrans</name>
    <dbReference type="NCBI Taxonomy" id="97331"/>
    <lineage>
        <taxon>Eukaryota</taxon>
        <taxon>Fungi</taxon>
        <taxon>Dikarya</taxon>
        <taxon>Ascomycota</taxon>
        <taxon>Pezizomycotina</taxon>
        <taxon>Orbiliomycetes</taxon>
        <taxon>Orbiliales</taxon>
        <taxon>Orbiliaceae</taxon>
        <taxon>Arthrobotrys</taxon>
    </lineage>
</organism>
<dbReference type="STRING" id="97331.A0A436ZQP4"/>
<reference evidence="2 3" key="1">
    <citation type="submission" date="2019-01" db="EMBL/GenBank/DDBJ databases">
        <title>Intercellular communication is required for trap formation in the nematode-trapping fungus Duddingtonia flagrans.</title>
        <authorList>
            <person name="Youssar L."/>
            <person name="Wernet V."/>
            <person name="Hensel N."/>
            <person name="Hildebrandt H.-G."/>
            <person name="Fischer R."/>
        </authorList>
    </citation>
    <scope>NUCLEOTIDE SEQUENCE [LARGE SCALE GENOMIC DNA]</scope>
    <source>
        <strain evidence="2 3">CBS H-5679</strain>
    </source>
</reference>
<evidence type="ECO:0000313" key="2">
    <source>
        <dbReference type="EMBL" id="RVD81214.1"/>
    </source>
</evidence>
<evidence type="ECO:0000256" key="1">
    <source>
        <dbReference type="SAM" id="Coils"/>
    </source>
</evidence>
<accession>A0A436ZQP4</accession>
<gene>
    <name evidence="2" type="ORF">DFL_009088</name>
</gene>